<organism evidence="4 5">
    <name type="scientific">Senna tora</name>
    <dbReference type="NCBI Taxonomy" id="362788"/>
    <lineage>
        <taxon>Eukaryota</taxon>
        <taxon>Viridiplantae</taxon>
        <taxon>Streptophyta</taxon>
        <taxon>Embryophyta</taxon>
        <taxon>Tracheophyta</taxon>
        <taxon>Spermatophyta</taxon>
        <taxon>Magnoliopsida</taxon>
        <taxon>eudicotyledons</taxon>
        <taxon>Gunneridae</taxon>
        <taxon>Pentapetalae</taxon>
        <taxon>rosids</taxon>
        <taxon>fabids</taxon>
        <taxon>Fabales</taxon>
        <taxon>Fabaceae</taxon>
        <taxon>Caesalpinioideae</taxon>
        <taxon>Cassia clade</taxon>
        <taxon>Senna</taxon>
    </lineage>
</organism>
<dbReference type="SUPFAM" id="SSF52042">
    <property type="entry name" value="Ribosomal protein L32e"/>
    <property type="match status" value="1"/>
</dbReference>
<dbReference type="EMBL" id="JAAIUW010000011">
    <property type="protein sequence ID" value="KAF7808306.1"/>
    <property type="molecule type" value="Genomic_DNA"/>
</dbReference>
<evidence type="ECO:0000313" key="4">
    <source>
        <dbReference type="EMBL" id="KAF7808306.1"/>
    </source>
</evidence>
<dbReference type="InterPro" id="IPR036351">
    <property type="entry name" value="Ribosomal_eL32_sf"/>
</dbReference>
<dbReference type="AlphaFoldDB" id="A0A834SRP6"/>
<dbReference type="PANTHER" id="PTHR23413">
    <property type="entry name" value="60S RIBOSOMAL PROTEIN L32 AND DNA-DIRECTED RNA POLYMERASE II, SUBUNIT N"/>
    <property type="match status" value="1"/>
</dbReference>
<keyword evidence="5" id="KW-1185">Reference proteome</keyword>
<dbReference type="PANTHER" id="PTHR23413:SF21">
    <property type="entry name" value="LARGE RIBOSOMAL SUBUNIT PROTEIN EL32Y-RELATED"/>
    <property type="match status" value="1"/>
</dbReference>
<dbReference type="Proteomes" id="UP000634136">
    <property type="component" value="Unassembled WGS sequence"/>
</dbReference>
<dbReference type="GO" id="GO:0022625">
    <property type="term" value="C:cytosolic large ribosomal subunit"/>
    <property type="evidence" value="ECO:0007669"/>
    <property type="project" value="TreeGrafter"/>
</dbReference>
<protein>
    <submittedName>
        <fullName evidence="4">60S ribosomal protein L32-1</fullName>
    </submittedName>
</protein>
<comment type="caution">
    <text evidence="4">The sequence shown here is derived from an EMBL/GenBank/DDBJ whole genome shotgun (WGS) entry which is preliminary data.</text>
</comment>
<evidence type="ECO:0000313" key="5">
    <source>
        <dbReference type="Proteomes" id="UP000634136"/>
    </source>
</evidence>
<dbReference type="GO" id="GO:0003735">
    <property type="term" value="F:structural constituent of ribosome"/>
    <property type="evidence" value="ECO:0007669"/>
    <property type="project" value="InterPro"/>
</dbReference>
<keyword evidence="2 4" id="KW-0689">Ribosomal protein</keyword>
<evidence type="ECO:0000256" key="3">
    <source>
        <dbReference type="ARBA" id="ARBA00023274"/>
    </source>
</evidence>
<dbReference type="Pfam" id="PF01655">
    <property type="entry name" value="Ribosomal_L32e"/>
    <property type="match status" value="1"/>
</dbReference>
<proteinExistence type="inferred from homology"/>
<dbReference type="InterPro" id="IPR001515">
    <property type="entry name" value="Ribosomal_eL32"/>
</dbReference>
<dbReference type="OrthoDB" id="268693at2759"/>
<evidence type="ECO:0000256" key="1">
    <source>
        <dbReference type="ARBA" id="ARBA00008431"/>
    </source>
</evidence>
<accession>A0A834SRP6</accession>
<comment type="similarity">
    <text evidence="1">Belongs to the eukaryotic ribosomal protein eL32 family.</text>
</comment>
<evidence type="ECO:0000256" key="2">
    <source>
        <dbReference type="ARBA" id="ARBA00022980"/>
    </source>
</evidence>
<sequence length="54" mass="6254">MTVVKSASYTYNRTYCAEIAHKVSTRKRKDIVERAAQHDVVVTNKTARLRSRDE</sequence>
<keyword evidence="3" id="KW-0687">Ribonucleoprotein</keyword>
<gene>
    <name evidence="4" type="ORF">G2W53_035049</name>
</gene>
<name>A0A834SRP6_9FABA</name>
<reference evidence="4" key="1">
    <citation type="submission" date="2020-09" db="EMBL/GenBank/DDBJ databases">
        <title>Genome-Enabled Discovery of Anthraquinone Biosynthesis in Senna tora.</title>
        <authorList>
            <person name="Kang S.-H."/>
            <person name="Pandey R.P."/>
            <person name="Lee C.-M."/>
            <person name="Sim J.-S."/>
            <person name="Jeong J.-T."/>
            <person name="Choi B.-S."/>
            <person name="Jung M."/>
            <person name="Ginzburg D."/>
            <person name="Zhao K."/>
            <person name="Won S.Y."/>
            <person name="Oh T.-J."/>
            <person name="Yu Y."/>
            <person name="Kim N.-H."/>
            <person name="Lee O.R."/>
            <person name="Lee T.-H."/>
            <person name="Bashyal P."/>
            <person name="Kim T.-S."/>
            <person name="Lee W.-H."/>
            <person name="Kawkins C."/>
            <person name="Kim C.-K."/>
            <person name="Kim J.S."/>
            <person name="Ahn B.O."/>
            <person name="Rhee S.Y."/>
            <person name="Sohng J.K."/>
        </authorList>
    </citation>
    <scope>NUCLEOTIDE SEQUENCE</scope>
    <source>
        <tissue evidence="4">Leaf</tissue>
    </source>
</reference>
<dbReference type="GO" id="GO:0006412">
    <property type="term" value="P:translation"/>
    <property type="evidence" value="ECO:0007669"/>
    <property type="project" value="InterPro"/>
</dbReference>